<evidence type="ECO:0000313" key="1">
    <source>
        <dbReference type="EMBL" id="ONK81875.1"/>
    </source>
</evidence>
<dbReference type="EMBL" id="CM007381">
    <property type="protein sequence ID" value="ONK81875.1"/>
    <property type="molecule type" value="Genomic_DNA"/>
</dbReference>
<name>A0A5P1FU56_ASPOF</name>
<dbReference type="PANTHER" id="PTHR34996">
    <property type="entry name" value="OS06G0327400 PROTEIN"/>
    <property type="match status" value="1"/>
</dbReference>
<evidence type="ECO:0000313" key="2">
    <source>
        <dbReference type="Proteomes" id="UP000243459"/>
    </source>
</evidence>
<organism evidence="1 2">
    <name type="scientific">Asparagus officinalis</name>
    <name type="common">Garden asparagus</name>
    <dbReference type="NCBI Taxonomy" id="4686"/>
    <lineage>
        <taxon>Eukaryota</taxon>
        <taxon>Viridiplantae</taxon>
        <taxon>Streptophyta</taxon>
        <taxon>Embryophyta</taxon>
        <taxon>Tracheophyta</taxon>
        <taxon>Spermatophyta</taxon>
        <taxon>Magnoliopsida</taxon>
        <taxon>Liliopsida</taxon>
        <taxon>Asparagales</taxon>
        <taxon>Asparagaceae</taxon>
        <taxon>Asparagoideae</taxon>
        <taxon>Asparagus</taxon>
    </lineage>
</organism>
<protein>
    <submittedName>
        <fullName evidence="1">Uncharacterized protein</fullName>
    </submittedName>
</protein>
<gene>
    <name evidence="1" type="ORF">A4U43_C01F33760</name>
</gene>
<dbReference type="AlphaFoldDB" id="A0A5P1FU56"/>
<accession>A0A5P1FU56</accession>
<proteinExistence type="predicted"/>
<dbReference type="PANTHER" id="PTHR34996:SF3">
    <property type="entry name" value="OS06G0327400 PROTEIN"/>
    <property type="match status" value="1"/>
</dbReference>
<dbReference type="Proteomes" id="UP000243459">
    <property type="component" value="Chromosome 1"/>
</dbReference>
<dbReference type="Gramene" id="ONK81875">
    <property type="protein sequence ID" value="ONK81875"/>
    <property type="gene ID" value="A4U43_C01F33760"/>
</dbReference>
<reference evidence="2" key="1">
    <citation type="journal article" date="2017" name="Nat. Commun.">
        <title>The asparagus genome sheds light on the origin and evolution of a young Y chromosome.</title>
        <authorList>
            <person name="Harkess A."/>
            <person name="Zhou J."/>
            <person name="Xu C."/>
            <person name="Bowers J.E."/>
            <person name="Van der Hulst R."/>
            <person name="Ayyampalayam S."/>
            <person name="Mercati F."/>
            <person name="Riccardi P."/>
            <person name="McKain M.R."/>
            <person name="Kakrana A."/>
            <person name="Tang H."/>
            <person name="Ray J."/>
            <person name="Groenendijk J."/>
            <person name="Arikit S."/>
            <person name="Mathioni S.M."/>
            <person name="Nakano M."/>
            <person name="Shan H."/>
            <person name="Telgmann-Rauber A."/>
            <person name="Kanno A."/>
            <person name="Yue Z."/>
            <person name="Chen H."/>
            <person name="Li W."/>
            <person name="Chen Y."/>
            <person name="Xu X."/>
            <person name="Zhang Y."/>
            <person name="Luo S."/>
            <person name="Chen H."/>
            <person name="Gao J."/>
            <person name="Mao Z."/>
            <person name="Pires J.C."/>
            <person name="Luo M."/>
            <person name="Kudrna D."/>
            <person name="Wing R.A."/>
            <person name="Meyers B.C."/>
            <person name="Yi K."/>
            <person name="Kong H."/>
            <person name="Lavrijsen P."/>
            <person name="Sunseri F."/>
            <person name="Falavigna A."/>
            <person name="Ye Y."/>
            <person name="Leebens-Mack J.H."/>
            <person name="Chen G."/>
        </authorList>
    </citation>
    <scope>NUCLEOTIDE SEQUENCE [LARGE SCALE GENOMIC DNA]</scope>
    <source>
        <strain evidence="2">cv. DH0086</strain>
    </source>
</reference>
<sequence length="117" mass="13529">MGYHGYSKLRPKWRRMRRSRINFTLFSIRHIRAKLFAMLGILNNGFQLLPRESSSGWQSDGLSGSQRGLTLGERYGGQTYRRLRSPSSFYAEAMSDCLEYIKRNSARPDNESESVIC</sequence>
<keyword evidence="2" id="KW-1185">Reference proteome</keyword>